<comment type="caution">
    <text evidence="4">The sequence shown here is derived from an EMBL/GenBank/DDBJ whole genome shotgun (WGS) entry which is preliminary data.</text>
</comment>
<dbReference type="Proteomes" id="UP000298325">
    <property type="component" value="Unassembled WGS sequence"/>
</dbReference>
<evidence type="ECO:0000256" key="1">
    <source>
        <dbReference type="ARBA" id="ARBA00001946"/>
    </source>
</evidence>
<accession>A0A4Z1BSG5</accession>
<dbReference type="SUPFAM" id="SSF55781">
    <property type="entry name" value="GAF domain-like"/>
    <property type="match status" value="1"/>
</dbReference>
<dbReference type="AlphaFoldDB" id="A0A4Z1BSG5"/>
<dbReference type="PROSITE" id="PS50112">
    <property type="entry name" value="PAS"/>
    <property type="match status" value="1"/>
</dbReference>
<dbReference type="InterPro" id="IPR029787">
    <property type="entry name" value="Nucleotide_cyclase"/>
</dbReference>
<dbReference type="InterPro" id="IPR052163">
    <property type="entry name" value="DGC-Regulatory_Protein"/>
</dbReference>
<dbReference type="InterPro" id="IPR013655">
    <property type="entry name" value="PAS_fold_3"/>
</dbReference>
<dbReference type="Gene3D" id="3.30.450.20">
    <property type="entry name" value="PAS domain"/>
    <property type="match status" value="1"/>
</dbReference>
<dbReference type="OrthoDB" id="766410at2"/>
<gene>
    <name evidence="4" type="ORF">E5Q11_10435</name>
</gene>
<dbReference type="InterPro" id="IPR043128">
    <property type="entry name" value="Rev_trsase/Diguanyl_cyclase"/>
</dbReference>
<name>A0A4Z1BSG5_9GAMM</name>
<dbReference type="CDD" id="cd01949">
    <property type="entry name" value="GGDEF"/>
    <property type="match status" value="1"/>
</dbReference>
<evidence type="ECO:0000313" key="5">
    <source>
        <dbReference type="Proteomes" id="UP000298325"/>
    </source>
</evidence>
<comment type="cofactor">
    <cofactor evidence="1">
        <name>Mg(2+)</name>
        <dbReference type="ChEBI" id="CHEBI:18420"/>
    </cofactor>
</comment>
<proteinExistence type="predicted"/>
<dbReference type="CDD" id="cd00130">
    <property type="entry name" value="PAS"/>
    <property type="match status" value="1"/>
</dbReference>
<dbReference type="InterPro" id="IPR000014">
    <property type="entry name" value="PAS"/>
</dbReference>
<dbReference type="InterPro" id="IPR000160">
    <property type="entry name" value="GGDEF_dom"/>
</dbReference>
<organism evidence="4 5">
    <name type="scientific">Marinobacter confluentis</name>
    <dbReference type="NCBI Taxonomy" id="1697557"/>
    <lineage>
        <taxon>Bacteria</taxon>
        <taxon>Pseudomonadati</taxon>
        <taxon>Pseudomonadota</taxon>
        <taxon>Gammaproteobacteria</taxon>
        <taxon>Pseudomonadales</taxon>
        <taxon>Marinobacteraceae</taxon>
        <taxon>Marinobacter</taxon>
    </lineage>
</organism>
<dbReference type="SMART" id="SM00267">
    <property type="entry name" value="GGDEF"/>
    <property type="match status" value="1"/>
</dbReference>
<feature type="domain" description="PAS" evidence="2">
    <location>
        <begin position="5"/>
        <end position="75"/>
    </location>
</feature>
<dbReference type="Pfam" id="PF00990">
    <property type="entry name" value="GGDEF"/>
    <property type="match status" value="1"/>
</dbReference>
<dbReference type="PROSITE" id="PS50887">
    <property type="entry name" value="GGDEF"/>
    <property type="match status" value="1"/>
</dbReference>
<dbReference type="Gene3D" id="3.30.450.40">
    <property type="match status" value="1"/>
</dbReference>
<protein>
    <submittedName>
        <fullName evidence="4">Sensor domain-containing diguanylate cyclase</fullName>
    </submittedName>
</protein>
<dbReference type="FunFam" id="3.30.70.270:FF:000001">
    <property type="entry name" value="Diguanylate cyclase domain protein"/>
    <property type="match status" value="1"/>
</dbReference>
<evidence type="ECO:0000313" key="4">
    <source>
        <dbReference type="EMBL" id="TGN40655.1"/>
    </source>
</evidence>
<dbReference type="InterPro" id="IPR029016">
    <property type="entry name" value="GAF-like_dom_sf"/>
</dbReference>
<dbReference type="SUPFAM" id="SSF55785">
    <property type="entry name" value="PYP-like sensor domain (PAS domain)"/>
    <property type="match status" value="1"/>
</dbReference>
<evidence type="ECO:0000259" key="3">
    <source>
        <dbReference type="PROSITE" id="PS50887"/>
    </source>
</evidence>
<dbReference type="NCBIfam" id="TIGR00229">
    <property type="entry name" value="sensory_box"/>
    <property type="match status" value="1"/>
</dbReference>
<dbReference type="Gene3D" id="3.30.70.270">
    <property type="match status" value="1"/>
</dbReference>
<feature type="domain" description="GGDEF" evidence="3">
    <location>
        <begin position="273"/>
        <end position="398"/>
    </location>
</feature>
<dbReference type="PANTHER" id="PTHR46663">
    <property type="entry name" value="DIGUANYLATE CYCLASE DGCT-RELATED"/>
    <property type="match status" value="1"/>
</dbReference>
<dbReference type="Pfam" id="PF08447">
    <property type="entry name" value="PAS_3"/>
    <property type="match status" value="1"/>
</dbReference>
<dbReference type="GO" id="GO:0003824">
    <property type="term" value="F:catalytic activity"/>
    <property type="evidence" value="ECO:0007669"/>
    <property type="project" value="UniProtKB-ARBA"/>
</dbReference>
<dbReference type="InterPro" id="IPR035965">
    <property type="entry name" value="PAS-like_dom_sf"/>
</dbReference>
<dbReference type="SMART" id="SM00091">
    <property type="entry name" value="PAS"/>
    <property type="match status" value="1"/>
</dbReference>
<dbReference type="RefSeq" id="WP_135803317.1">
    <property type="nucleotide sequence ID" value="NZ_SRPF01000002.1"/>
</dbReference>
<evidence type="ECO:0000259" key="2">
    <source>
        <dbReference type="PROSITE" id="PS50112"/>
    </source>
</evidence>
<sequence length="398" mass="44597">MTIDVQALFPKLVNLLLDTVFLVDESNHIVFVSDACHSLLGYQPEEMIGRPILDFIHPDDLEATRASAQRIMNGLPHNDFENRYLHKEGRVVHILWSARLYEEERLRIGVARDVTALRRADQTRNALYRISEAAHAADNFDSLCIGVKKVIAELFPKDRLNLEFHDAETSALPAPESGQQRSDRVVDILLVSKNATLGRLTLEKTVPQAAFDDKDRELLEFVATQVAAMVERKKAEETLRFMAHHDPLTGLTNRALFYDRLETALRTASRNNSRLALLYLDLNEFKRINDTWGHEAGDEVLRAVAQRLEAGTRQSDTIGRMGGDEFTVLLNDIPDAAAVVEAAAEKIRDILAKPIDFAGQSFSITSSIGVALYPEDGDTARQLLIRADTNMYLNKHGA</sequence>
<dbReference type="NCBIfam" id="TIGR00254">
    <property type="entry name" value="GGDEF"/>
    <property type="match status" value="1"/>
</dbReference>
<keyword evidence="5" id="KW-1185">Reference proteome</keyword>
<dbReference type="PANTHER" id="PTHR46663:SF3">
    <property type="entry name" value="SLL0267 PROTEIN"/>
    <property type="match status" value="1"/>
</dbReference>
<reference evidence="4 5" key="1">
    <citation type="submission" date="2019-04" db="EMBL/GenBank/DDBJ databases">
        <authorList>
            <person name="Park S."/>
            <person name="Yoon J.-H."/>
        </authorList>
    </citation>
    <scope>NUCLEOTIDE SEQUENCE [LARGE SCALE GENOMIC DNA]</scope>
    <source>
        <strain evidence="4 5">HJM-18</strain>
    </source>
</reference>
<dbReference type="EMBL" id="SRPF01000002">
    <property type="protein sequence ID" value="TGN40655.1"/>
    <property type="molecule type" value="Genomic_DNA"/>
</dbReference>
<dbReference type="SUPFAM" id="SSF55073">
    <property type="entry name" value="Nucleotide cyclase"/>
    <property type="match status" value="1"/>
</dbReference>